<dbReference type="STRING" id="400727.A0A2T7NV09"/>
<keyword evidence="1" id="KW-1133">Transmembrane helix</keyword>
<evidence type="ECO:0000313" key="2">
    <source>
        <dbReference type="EMBL" id="PVD25010.1"/>
    </source>
</evidence>
<dbReference type="Proteomes" id="UP000245119">
    <property type="component" value="Linkage Group LG9"/>
</dbReference>
<evidence type="ECO:0000256" key="1">
    <source>
        <dbReference type="SAM" id="Phobius"/>
    </source>
</evidence>
<protein>
    <submittedName>
        <fullName evidence="2">Uncharacterized protein</fullName>
    </submittedName>
</protein>
<comment type="caution">
    <text evidence="2">The sequence shown here is derived from an EMBL/GenBank/DDBJ whole genome shotgun (WGS) entry which is preliminary data.</text>
</comment>
<keyword evidence="1" id="KW-0472">Membrane</keyword>
<dbReference type="AlphaFoldDB" id="A0A2T7NV09"/>
<dbReference type="PANTHER" id="PTHR15989:SF5">
    <property type="entry name" value="VEZATIN"/>
    <property type="match status" value="1"/>
</dbReference>
<dbReference type="GO" id="GO:0005886">
    <property type="term" value="C:plasma membrane"/>
    <property type="evidence" value="ECO:0007669"/>
    <property type="project" value="TreeGrafter"/>
</dbReference>
<dbReference type="InterPro" id="IPR026858">
    <property type="entry name" value="Vezatin"/>
</dbReference>
<reference evidence="2 3" key="1">
    <citation type="submission" date="2018-04" db="EMBL/GenBank/DDBJ databases">
        <title>The genome of golden apple snail Pomacea canaliculata provides insight into stress tolerance and invasive adaptation.</title>
        <authorList>
            <person name="Liu C."/>
            <person name="Liu B."/>
            <person name="Ren Y."/>
            <person name="Zhang Y."/>
            <person name="Wang H."/>
            <person name="Li S."/>
            <person name="Jiang F."/>
            <person name="Yin L."/>
            <person name="Zhang G."/>
            <person name="Qian W."/>
            <person name="Fan W."/>
        </authorList>
    </citation>
    <scope>NUCLEOTIDE SEQUENCE [LARGE SCALE GENOMIC DNA]</scope>
    <source>
        <strain evidence="2">SZHN2017</strain>
        <tissue evidence="2">Muscle</tissue>
    </source>
</reference>
<dbReference type="PANTHER" id="PTHR15989">
    <property type="entry name" value="VEZATIN"/>
    <property type="match status" value="1"/>
</dbReference>
<evidence type="ECO:0000313" key="3">
    <source>
        <dbReference type="Proteomes" id="UP000245119"/>
    </source>
</evidence>
<proteinExistence type="predicted"/>
<sequence length="466" mass="52547">MVDAGLSYMGGDDVQSRLLSENSNSKAEAKLPFLKMVFIVAFLDFPQAIAANRKLFNKLRTSPLLSEEDGFFLQSFQDEEFDEVKDQQSSLRIVVSFFLALVLVLNTTGFRDALGFWLLQKAFMMHMESQTEKLLQTIQKFLDIAASSLDTVSKSIRFIQEAELVARGFTFCPVKVEVAGVTHYCSEIPLTQYPEIIQIDAEDSDVLARLQEVTDGFSIDILKSMLELNRIHASEFIRRLAVCFLPRSMGAQGKKDLFLIWNSMLQAMISELEAGQTELKSLLDAHRRGPLSSALHDPKLVTQKPAKLFSQSKDTYVAVHSLELHLLAALKRVQNVGQAMEAWLEKINSKNQEKEVEAEDKKQEESNRREWSSMLCLVRSELNACMGCWEEATRRLETKSSVGSEVLPAPARTPQTLAEATNVYKVIKVSADDNPIILDEVFEGFSEEQEAGLKRNGLDWMLTEEE</sequence>
<keyword evidence="1" id="KW-0812">Transmembrane</keyword>
<dbReference type="OrthoDB" id="21151at2759"/>
<dbReference type="EMBL" id="PZQS01000009">
    <property type="protein sequence ID" value="PVD25010.1"/>
    <property type="molecule type" value="Genomic_DNA"/>
</dbReference>
<gene>
    <name evidence="2" type="ORF">C0Q70_15507</name>
</gene>
<name>A0A2T7NV09_POMCA</name>
<accession>A0A2T7NV09</accession>
<feature type="transmembrane region" description="Helical" evidence="1">
    <location>
        <begin position="93"/>
        <end position="119"/>
    </location>
</feature>
<keyword evidence="3" id="KW-1185">Reference proteome</keyword>
<organism evidence="2 3">
    <name type="scientific">Pomacea canaliculata</name>
    <name type="common">Golden apple snail</name>
    <dbReference type="NCBI Taxonomy" id="400727"/>
    <lineage>
        <taxon>Eukaryota</taxon>
        <taxon>Metazoa</taxon>
        <taxon>Spiralia</taxon>
        <taxon>Lophotrochozoa</taxon>
        <taxon>Mollusca</taxon>
        <taxon>Gastropoda</taxon>
        <taxon>Caenogastropoda</taxon>
        <taxon>Architaenioglossa</taxon>
        <taxon>Ampullarioidea</taxon>
        <taxon>Ampullariidae</taxon>
        <taxon>Pomacea</taxon>
    </lineage>
</organism>
<feature type="non-terminal residue" evidence="2">
    <location>
        <position position="466"/>
    </location>
</feature>
<dbReference type="GO" id="GO:0098609">
    <property type="term" value="P:cell-cell adhesion"/>
    <property type="evidence" value="ECO:0007669"/>
    <property type="project" value="InterPro"/>
</dbReference>